<evidence type="ECO:0000313" key="2">
    <source>
        <dbReference type="Proteomes" id="UP001162501"/>
    </source>
</evidence>
<sequence length="78" mass="8179">MLLSGSANGMFQPGVMLQRGDDAQTQGPLESTHSGACAPVLSISSSLALPLPGPWKGSHFRWGVMAASRTVMAVGRRR</sequence>
<name>A0AC59YXP8_RANTA</name>
<reference evidence="1" key="1">
    <citation type="submission" date="2023-05" db="EMBL/GenBank/DDBJ databases">
        <authorList>
            <consortium name="ELIXIR-Norway"/>
        </authorList>
    </citation>
    <scope>NUCLEOTIDE SEQUENCE</scope>
</reference>
<evidence type="ECO:0000313" key="1">
    <source>
        <dbReference type="EMBL" id="CAN0063509.1"/>
    </source>
</evidence>
<accession>A0AC59YXP8</accession>
<protein>
    <submittedName>
        <fullName evidence="1">Uncharacterized protein</fullName>
    </submittedName>
</protein>
<proteinExistence type="predicted"/>
<dbReference type="EMBL" id="OX596105">
    <property type="protein sequence ID" value="CAN0063509.1"/>
    <property type="molecule type" value="Genomic_DNA"/>
</dbReference>
<organism evidence="1 2">
    <name type="scientific">Rangifer tarandus platyrhynchus</name>
    <name type="common">Svalbard reindeer</name>
    <dbReference type="NCBI Taxonomy" id="3082113"/>
    <lineage>
        <taxon>Eukaryota</taxon>
        <taxon>Metazoa</taxon>
        <taxon>Chordata</taxon>
        <taxon>Craniata</taxon>
        <taxon>Vertebrata</taxon>
        <taxon>Euteleostomi</taxon>
        <taxon>Mammalia</taxon>
        <taxon>Eutheria</taxon>
        <taxon>Laurasiatheria</taxon>
        <taxon>Artiodactyla</taxon>
        <taxon>Ruminantia</taxon>
        <taxon>Pecora</taxon>
        <taxon>Cervidae</taxon>
        <taxon>Odocoileinae</taxon>
        <taxon>Rangifer</taxon>
    </lineage>
</organism>
<dbReference type="Proteomes" id="UP001162501">
    <property type="component" value="Chromosome 21"/>
</dbReference>
<gene>
    <name evidence="1" type="ORF">MRATA1EN22A_LOCUS11476</name>
</gene>
<reference evidence="1" key="2">
    <citation type="submission" date="2025-03" db="EMBL/GenBank/DDBJ databases">
        <authorList>
            <consortium name="ELIXIR-Norway"/>
            <consortium name="Elixir Norway"/>
        </authorList>
    </citation>
    <scope>NUCLEOTIDE SEQUENCE</scope>
</reference>